<reference evidence="2" key="2">
    <citation type="submission" date="2017-10" db="EMBL/GenBank/DDBJ databases">
        <title>Ladona fulva Genome sequencing and assembly.</title>
        <authorList>
            <person name="Murali S."/>
            <person name="Richards S."/>
            <person name="Bandaranaike D."/>
            <person name="Bellair M."/>
            <person name="Blankenburg K."/>
            <person name="Chao H."/>
            <person name="Dinh H."/>
            <person name="Doddapaneni H."/>
            <person name="Dugan-Rocha S."/>
            <person name="Elkadiri S."/>
            <person name="Gnanaolivu R."/>
            <person name="Hernandez B."/>
            <person name="Skinner E."/>
            <person name="Javaid M."/>
            <person name="Lee S."/>
            <person name="Li M."/>
            <person name="Ming W."/>
            <person name="Munidasa M."/>
            <person name="Muniz J."/>
            <person name="Nguyen L."/>
            <person name="Hughes D."/>
            <person name="Osuji N."/>
            <person name="Pu L.-L."/>
            <person name="Puazo M."/>
            <person name="Qu C."/>
            <person name="Quiroz J."/>
            <person name="Raj R."/>
            <person name="Weissenberger G."/>
            <person name="Xin Y."/>
            <person name="Zou X."/>
            <person name="Han Y."/>
            <person name="Worley K."/>
            <person name="Muzny D."/>
            <person name="Gibbs R."/>
        </authorList>
    </citation>
    <scope>NUCLEOTIDE SEQUENCE</scope>
    <source>
        <strain evidence="2">Sampled in the wild</strain>
    </source>
</reference>
<keyword evidence="3" id="KW-1185">Reference proteome</keyword>
<gene>
    <name evidence="2" type="ORF">J437_LFUL008233</name>
</gene>
<dbReference type="AlphaFoldDB" id="A0A8K0K5P2"/>
<dbReference type="Proteomes" id="UP000792457">
    <property type="component" value="Unassembled WGS sequence"/>
</dbReference>
<feature type="region of interest" description="Disordered" evidence="1">
    <location>
        <begin position="216"/>
        <end position="250"/>
    </location>
</feature>
<feature type="region of interest" description="Disordered" evidence="1">
    <location>
        <begin position="18"/>
        <end position="110"/>
    </location>
</feature>
<name>A0A8K0K5P2_LADFU</name>
<organism evidence="2 3">
    <name type="scientific">Ladona fulva</name>
    <name type="common">Scarce chaser dragonfly</name>
    <name type="synonym">Libellula fulva</name>
    <dbReference type="NCBI Taxonomy" id="123851"/>
    <lineage>
        <taxon>Eukaryota</taxon>
        <taxon>Metazoa</taxon>
        <taxon>Ecdysozoa</taxon>
        <taxon>Arthropoda</taxon>
        <taxon>Hexapoda</taxon>
        <taxon>Insecta</taxon>
        <taxon>Pterygota</taxon>
        <taxon>Palaeoptera</taxon>
        <taxon>Odonata</taxon>
        <taxon>Epiprocta</taxon>
        <taxon>Anisoptera</taxon>
        <taxon>Libelluloidea</taxon>
        <taxon>Libellulidae</taxon>
        <taxon>Ladona</taxon>
    </lineage>
</organism>
<feature type="compositionally biased region" description="Polar residues" evidence="1">
    <location>
        <begin position="54"/>
        <end position="67"/>
    </location>
</feature>
<reference evidence="2" key="1">
    <citation type="submission" date="2013-04" db="EMBL/GenBank/DDBJ databases">
        <authorList>
            <person name="Qu J."/>
            <person name="Murali S.C."/>
            <person name="Bandaranaike D."/>
            <person name="Bellair M."/>
            <person name="Blankenburg K."/>
            <person name="Chao H."/>
            <person name="Dinh H."/>
            <person name="Doddapaneni H."/>
            <person name="Downs B."/>
            <person name="Dugan-Rocha S."/>
            <person name="Elkadiri S."/>
            <person name="Gnanaolivu R.D."/>
            <person name="Hernandez B."/>
            <person name="Javaid M."/>
            <person name="Jayaseelan J.C."/>
            <person name="Lee S."/>
            <person name="Li M."/>
            <person name="Ming W."/>
            <person name="Munidasa M."/>
            <person name="Muniz J."/>
            <person name="Nguyen L."/>
            <person name="Ongeri F."/>
            <person name="Osuji N."/>
            <person name="Pu L.-L."/>
            <person name="Puazo M."/>
            <person name="Qu C."/>
            <person name="Quiroz J."/>
            <person name="Raj R."/>
            <person name="Weissenberger G."/>
            <person name="Xin Y."/>
            <person name="Zou X."/>
            <person name="Han Y."/>
            <person name="Richards S."/>
            <person name="Worley K."/>
            <person name="Muzny D."/>
            <person name="Gibbs R."/>
        </authorList>
    </citation>
    <scope>NUCLEOTIDE SEQUENCE</scope>
    <source>
        <strain evidence="2">Sampled in the wild</strain>
    </source>
</reference>
<comment type="caution">
    <text evidence="2">The sequence shown here is derived from an EMBL/GenBank/DDBJ whole genome shotgun (WGS) entry which is preliminary data.</text>
</comment>
<proteinExistence type="predicted"/>
<accession>A0A8K0K5P2</accession>
<dbReference type="EMBL" id="KZ308370">
    <property type="protein sequence ID" value="KAG8228383.1"/>
    <property type="molecule type" value="Genomic_DNA"/>
</dbReference>
<evidence type="ECO:0000313" key="2">
    <source>
        <dbReference type="EMBL" id="KAG8228383.1"/>
    </source>
</evidence>
<protein>
    <submittedName>
        <fullName evidence="2">Uncharacterized protein</fullName>
    </submittedName>
</protein>
<feature type="compositionally biased region" description="Low complexity" evidence="1">
    <location>
        <begin position="32"/>
        <end position="53"/>
    </location>
</feature>
<sequence length="250" mass="26898">MSDLTPEEIRRRRLARLAATLSPQNELPTQVAAASENASTSASSSTDSGPSTSRDGQTPTTQASRSGASKKVPIWRAMPRSGLKRGRSECSCSSRHDMSEFSGCSSSAGSSCQLRNGGGDIDNVEVKSSKVCGQLDARCKMVVDAFLQEQERELIMQVVGYVVEKEKETPSRPFLPVTALIPKTFHLLGKDIDSKKLLRIAFYELLIYAAGNLQPSERPVVSKPASTPSSSNNLDQPSTSKSNADESDAE</sequence>
<evidence type="ECO:0000313" key="3">
    <source>
        <dbReference type="Proteomes" id="UP000792457"/>
    </source>
</evidence>
<feature type="non-terminal residue" evidence="2">
    <location>
        <position position="1"/>
    </location>
</feature>
<feature type="compositionally biased region" description="Polar residues" evidence="1">
    <location>
        <begin position="224"/>
        <end position="242"/>
    </location>
</feature>
<evidence type="ECO:0000256" key="1">
    <source>
        <dbReference type="SAM" id="MobiDB-lite"/>
    </source>
</evidence>